<dbReference type="AlphaFoldDB" id="A0AAV4NDN0"/>
<evidence type="ECO:0000313" key="2">
    <source>
        <dbReference type="Proteomes" id="UP001054837"/>
    </source>
</evidence>
<evidence type="ECO:0000313" key="1">
    <source>
        <dbReference type="EMBL" id="GIX81993.1"/>
    </source>
</evidence>
<name>A0AAV4NDN0_9ARAC</name>
<gene>
    <name evidence="1" type="ORF">CDAR_70211</name>
</gene>
<keyword evidence="2" id="KW-1185">Reference proteome</keyword>
<proteinExistence type="predicted"/>
<dbReference type="EMBL" id="BPLQ01001460">
    <property type="protein sequence ID" value="GIX81993.1"/>
    <property type="molecule type" value="Genomic_DNA"/>
</dbReference>
<comment type="caution">
    <text evidence="1">The sequence shown here is derived from an EMBL/GenBank/DDBJ whole genome shotgun (WGS) entry which is preliminary data.</text>
</comment>
<sequence length="144" mass="16487">MAKRRAEFNQPEFPLTLRTSCNHITAAIVNFTSKSPKDLSGNKRRKGFATGARIPMHLEHSEAIVRFCRTTSHDYLQAHHPRIGLALDEICPLCWIANIDGNHLGNYTELIYNLYINLLSICLMTSQYATGRLGFVWLNNRKWV</sequence>
<reference evidence="1 2" key="1">
    <citation type="submission" date="2021-06" db="EMBL/GenBank/DDBJ databases">
        <title>Caerostris darwini draft genome.</title>
        <authorList>
            <person name="Kono N."/>
            <person name="Arakawa K."/>
        </authorList>
    </citation>
    <scope>NUCLEOTIDE SEQUENCE [LARGE SCALE GENOMIC DNA]</scope>
</reference>
<accession>A0AAV4NDN0</accession>
<organism evidence="1 2">
    <name type="scientific">Caerostris darwini</name>
    <dbReference type="NCBI Taxonomy" id="1538125"/>
    <lineage>
        <taxon>Eukaryota</taxon>
        <taxon>Metazoa</taxon>
        <taxon>Ecdysozoa</taxon>
        <taxon>Arthropoda</taxon>
        <taxon>Chelicerata</taxon>
        <taxon>Arachnida</taxon>
        <taxon>Araneae</taxon>
        <taxon>Araneomorphae</taxon>
        <taxon>Entelegynae</taxon>
        <taxon>Araneoidea</taxon>
        <taxon>Araneidae</taxon>
        <taxon>Caerostris</taxon>
    </lineage>
</organism>
<dbReference type="Proteomes" id="UP001054837">
    <property type="component" value="Unassembled WGS sequence"/>
</dbReference>
<protein>
    <submittedName>
        <fullName evidence="1">Uncharacterized protein</fullName>
    </submittedName>
</protein>